<keyword evidence="1" id="KW-0732">Signal</keyword>
<keyword evidence="3" id="KW-1185">Reference proteome</keyword>
<feature type="signal peptide" evidence="1">
    <location>
        <begin position="1"/>
        <end position="22"/>
    </location>
</feature>
<evidence type="ECO:0008006" key="4">
    <source>
        <dbReference type="Google" id="ProtNLM"/>
    </source>
</evidence>
<accession>A0ABS7AES5</accession>
<reference evidence="2 3" key="1">
    <citation type="submission" date="2021-07" db="EMBL/GenBank/DDBJ databases">
        <authorList>
            <person name="So Y."/>
        </authorList>
    </citation>
    <scope>NUCLEOTIDE SEQUENCE [LARGE SCALE GENOMIC DNA]</scope>
    <source>
        <strain evidence="2 3">HJA6</strain>
    </source>
</reference>
<dbReference type="RefSeq" id="WP_219765366.1">
    <property type="nucleotide sequence ID" value="NZ_JAHYBZ010000009.1"/>
</dbReference>
<feature type="chain" id="PRO_5046819028" description="DUF1311 domain-containing protein" evidence="1">
    <location>
        <begin position="23"/>
        <end position="324"/>
    </location>
</feature>
<evidence type="ECO:0000256" key="1">
    <source>
        <dbReference type="SAM" id="SignalP"/>
    </source>
</evidence>
<proteinExistence type="predicted"/>
<comment type="caution">
    <text evidence="2">The sequence shown here is derived from an EMBL/GenBank/DDBJ whole genome shotgun (WGS) entry which is preliminary data.</text>
</comment>
<gene>
    <name evidence="2" type="ORF">KPL78_23235</name>
</gene>
<evidence type="ECO:0000313" key="3">
    <source>
        <dbReference type="Proteomes" id="UP001196565"/>
    </source>
</evidence>
<name>A0ABS7AES5_9PROT</name>
<protein>
    <recommendedName>
        <fullName evidence="4">DUF1311 domain-containing protein</fullName>
    </recommendedName>
</protein>
<dbReference type="EMBL" id="JAHYBZ010000009">
    <property type="protein sequence ID" value="MBW6400794.1"/>
    <property type="molecule type" value="Genomic_DNA"/>
</dbReference>
<evidence type="ECO:0000313" key="2">
    <source>
        <dbReference type="EMBL" id="MBW6400794.1"/>
    </source>
</evidence>
<sequence length="324" mass="35265">MTTKTLLAALGLAALFAVPCRAASFDCAAPADAWQRAICADPALSRLEGEVATYYGDMQGTPWLHGLRSRHEAAMAVLRNQAGDAGALRRGLEARLAALREEAGWSSVEELEGTPDRRVRSRCIGLLPEEDDSPALRRRACRVAEFGVLGSVDGRRYAYALYEYTPDPRGEMPHETGVVVLAPSSPGSWTVEIAERLAYAACQKPRLIPQGGETLLSIPCEEVGTAGAPLPLLYHRTGPASFRRWQPIEAESWRAALDRRLPPGLEPRGSGNLDLARMMATVTLQRETDQPCCPTGGRAEARLAIENDRLVLRDLAILPPPPRR</sequence>
<dbReference type="Proteomes" id="UP001196565">
    <property type="component" value="Unassembled WGS sequence"/>
</dbReference>
<organism evidence="2 3">
    <name type="scientific">Roseomonas alba</name>
    <dbReference type="NCBI Taxonomy" id="2846776"/>
    <lineage>
        <taxon>Bacteria</taxon>
        <taxon>Pseudomonadati</taxon>
        <taxon>Pseudomonadota</taxon>
        <taxon>Alphaproteobacteria</taxon>
        <taxon>Acetobacterales</taxon>
        <taxon>Roseomonadaceae</taxon>
        <taxon>Roseomonas</taxon>
    </lineage>
</organism>